<evidence type="ECO:0008006" key="3">
    <source>
        <dbReference type="Google" id="ProtNLM"/>
    </source>
</evidence>
<dbReference type="Proteomes" id="UP001230289">
    <property type="component" value="Unassembled WGS sequence"/>
</dbReference>
<proteinExistence type="predicted"/>
<gene>
    <name evidence="1" type="ORF">RBR11_00905</name>
</gene>
<evidence type="ECO:0000313" key="2">
    <source>
        <dbReference type="Proteomes" id="UP001230289"/>
    </source>
</evidence>
<dbReference type="RefSeq" id="WP_308487409.1">
    <property type="nucleotide sequence ID" value="NZ_JAVFCB010000001.1"/>
</dbReference>
<keyword evidence="2" id="KW-1185">Reference proteome</keyword>
<comment type="caution">
    <text evidence="1">The sequence shown here is derived from an EMBL/GenBank/DDBJ whole genome shotgun (WGS) entry which is preliminary data.</text>
</comment>
<organism evidence="1 2">
    <name type="scientific">Microbacterium capsulatum</name>
    <dbReference type="NCBI Taxonomy" id="3041921"/>
    <lineage>
        <taxon>Bacteria</taxon>
        <taxon>Bacillati</taxon>
        <taxon>Actinomycetota</taxon>
        <taxon>Actinomycetes</taxon>
        <taxon>Micrococcales</taxon>
        <taxon>Microbacteriaceae</taxon>
        <taxon>Microbacterium</taxon>
    </lineage>
</organism>
<name>A0ABU0XBJ6_9MICO</name>
<reference evidence="1 2" key="1">
    <citation type="submission" date="2023-08" db="EMBL/GenBank/DDBJ databases">
        <title>Microbacterium sp. nov., isolated from a waste landfill.</title>
        <authorList>
            <person name="Wen W."/>
        </authorList>
    </citation>
    <scope>NUCLEOTIDE SEQUENCE [LARGE SCALE GENOMIC DNA]</scope>
    <source>
        <strain evidence="1 2">ASV81</strain>
    </source>
</reference>
<sequence length="137" mass="14617">MTGTRRERLMGALIGGSSVAEAAREVGIPRTTAHRMVHADDFDAELREHRADIVNSAIMAATGSVSRAVRVLDSIMIDEAEPSSVRVSAARALLQSAGGWVAIIDTVERVERLERLLTDADAARDPLAAVGTVRRSA</sequence>
<accession>A0ABU0XBJ6</accession>
<protein>
    <recommendedName>
        <fullName evidence="3">Helix-turn-helix domain-containing protein</fullName>
    </recommendedName>
</protein>
<evidence type="ECO:0000313" key="1">
    <source>
        <dbReference type="EMBL" id="MDQ4212472.1"/>
    </source>
</evidence>
<dbReference type="EMBL" id="JAVFCB010000001">
    <property type="protein sequence ID" value="MDQ4212472.1"/>
    <property type="molecule type" value="Genomic_DNA"/>
</dbReference>